<comment type="caution">
    <text evidence="2">The sequence shown here is derived from an EMBL/GenBank/DDBJ whole genome shotgun (WGS) entry which is preliminary data.</text>
</comment>
<sequence length="179" mass="18810">MVAHVAGHQHCGCLAVGFDPGHGGRDLAVGERRQSGNFGGGSLRDKPVEGLWGAGKAVQQSGIGGAADVVETGTLERSRHGRTEVLAHVFRESALNADLLRTTLRRECVEIDIGQWEPASGRHIRGGVVVGGGRNDRDAHMGAPVERREGDGCEHTRAVVAVGQRPTHTQIGFSGRSGS</sequence>
<proteinExistence type="predicted"/>
<evidence type="ECO:0000256" key="1">
    <source>
        <dbReference type="SAM" id="MobiDB-lite"/>
    </source>
</evidence>
<name>A0ABV5UIM4_9PSEU</name>
<dbReference type="RefSeq" id="WP_378207977.1">
    <property type="nucleotide sequence ID" value="NZ_JBHMBK010000078.1"/>
</dbReference>
<accession>A0ABV5UIM4</accession>
<dbReference type="EMBL" id="JBHMBK010000078">
    <property type="protein sequence ID" value="MFB9691267.1"/>
    <property type="molecule type" value="Genomic_DNA"/>
</dbReference>
<gene>
    <name evidence="2" type="ORF">ACFFTO_44455</name>
</gene>
<organism evidence="2 3">
    <name type="scientific">Amycolatopsis plumensis</name>
    <dbReference type="NCBI Taxonomy" id="236508"/>
    <lineage>
        <taxon>Bacteria</taxon>
        <taxon>Bacillati</taxon>
        <taxon>Actinomycetota</taxon>
        <taxon>Actinomycetes</taxon>
        <taxon>Pseudonocardiales</taxon>
        <taxon>Pseudonocardiaceae</taxon>
        <taxon>Amycolatopsis</taxon>
    </lineage>
</organism>
<protein>
    <submittedName>
        <fullName evidence="2">Uncharacterized protein</fullName>
    </submittedName>
</protein>
<reference evidence="2 3" key="1">
    <citation type="submission" date="2024-09" db="EMBL/GenBank/DDBJ databases">
        <authorList>
            <person name="Sun Q."/>
            <person name="Mori K."/>
        </authorList>
    </citation>
    <scope>NUCLEOTIDE SEQUENCE [LARGE SCALE GENOMIC DNA]</scope>
    <source>
        <strain evidence="2 3">JCM 13852</strain>
    </source>
</reference>
<evidence type="ECO:0000313" key="3">
    <source>
        <dbReference type="Proteomes" id="UP001589535"/>
    </source>
</evidence>
<dbReference type="Proteomes" id="UP001589535">
    <property type="component" value="Unassembled WGS sequence"/>
</dbReference>
<feature type="compositionally biased region" description="Basic and acidic residues" evidence="1">
    <location>
        <begin position="134"/>
        <end position="154"/>
    </location>
</feature>
<feature type="region of interest" description="Disordered" evidence="1">
    <location>
        <begin position="127"/>
        <end position="154"/>
    </location>
</feature>
<evidence type="ECO:0000313" key="2">
    <source>
        <dbReference type="EMBL" id="MFB9691267.1"/>
    </source>
</evidence>
<keyword evidence="3" id="KW-1185">Reference proteome</keyword>